<name>A0A9W8IAK0_9FUNG</name>
<dbReference type="EMBL" id="JANBUW010000035">
    <property type="protein sequence ID" value="KAJ2850352.1"/>
    <property type="molecule type" value="Genomic_DNA"/>
</dbReference>
<evidence type="ECO:0000313" key="1">
    <source>
        <dbReference type="EMBL" id="KAJ2850352.1"/>
    </source>
</evidence>
<comment type="caution">
    <text evidence="1">The sequence shown here is derived from an EMBL/GenBank/DDBJ whole genome shotgun (WGS) entry which is preliminary data.</text>
</comment>
<accession>A0A9W8IAK0</accession>
<organism evidence="1 2">
    <name type="scientific">Coemansia brasiliensis</name>
    <dbReference type="NCBI Taxonomy" id="2650707"/>
    <lineage>
        <taxon>Eukaryota</taxon>
        <taxon>Fungi</taxon>
        <taxon>Fungi incertae sedis</taxon>
        <taxon>Zoopagomycota</taxon>
        <taxon>Kickxellomycotina</taxon>
        <taxon>Kickxellomycetes</taxon>
        <taxon>Kickxellales</taxon>
        <taxon>Kickxellaceae</taxon>
        <taxon>Coemansia</taxon>
    </lineage>
</organism>
<reference evidence="1" key="1">
    <citation type="submission" date="2022-07" db="EMBL/GenBank/DDBJ databases">
        <title>Phylogenomic reconstructions and comparative analyses of Kickxellomycotina fungi.</title>
        <authorList>
            <person name="Reynolds N.K."/>
            <person name="Stajich J.E."/>
            <person name="Barry K."/>
            <person name="Grigoriev I.V."/>
            <person name="Crous P."/>
            <person name="Smith M.E."/>
        </authorList>
    </citation>
    <scope>NUCLEOTIDE SEQUENCE</scope>
    <source>
        <strain evidence="1">NRRL 1566</strain>
    </source>
</reference>
<sequence length="131" mass="15188">MDIEDFQDALSELKIALVWPSLDKLDDNIEDIEGGLECCEVYVYNNEDDIKPQIEATFTSEEALELYGEERLAGDELIGLVHKMDPTKEFGKTTVEKLQELICEDEGKFITEYDKRFKANKLYSYYKISKQ</sequence>
<dbReference type="AlphaFoldDB" id="A0A9W8IAK0"/>
<protein>
    <submittedName>
        <fullName evidence="1">Uncharacterized protein</fullName>
    </submittedName>
</protein>
<keyword evidence="2" id="KW-1185">Reference proteome</keyword>
<proteinExistence type="predicted"/>
<gene>
    <name evidence="1" type="ORF">IWW36_001969</name>
</gene>
<dbReference type="Proteomes" id="UP001139887">
    <property type="component" value="Unassembled WGS sequence"/>
</dbReference>
<evidence type="ECO:0000313" key="2">
    <source>
        <dbReference type="Proteomes" id="UP001139887"/>
    </source>
</evidence>